<name>A0ACB8S5L9_9AGAM</name>
<proteinExistence type="predicted"/>
<dbReference type="Proteomes" id="UP000814033">
    <property type="component" value="Unassembled WGS sequence"/>
</dbReference>
<organism evidence="1 2">
    <name type="scientific">Auriscalpium vulgare</name>
    <dbReference type="NCBI Taxonomy" id="40419"/>
    <lineage>
        <taxon>Eukaryota</taxon>
        <taxon>Fungi</taxon>
        <taxon>Dikarya</taxon>
        <taxon>Basidiomycota</taxon>
        <taxon>Agaricomycotina</taxon>
        <taxon>Agaricomycetes</taxon>
        <taxon>Russulales</taxon>
        <taxon>Auriscalpiaceae</taxon>
        <taxon>Auriscalpium</taxon>
    </lineage>
</organism>
<dbReference type="EMBL" id="MU275852">
    <property type="protein sequence ID" value="KAI0051457.1"/>
    <property type="molecule type" value="Genomic_DNA"/>
</dbReference>
<evidence type="ECO:0000313" key="1">
    <source>
        <dbReference type="EMBL" id="KAI0051457.1"/>
    </source>
</evidence>
<sequence>MHGEAQTAATELMKYAWRMFELERVVLHMQEYIIQIPNKPRRRVETFIPRLRTTYTAHRYLPLLTHSLASRRTMPSVLHVLGSCLRRLLSLLFAILECPFAPNPLSTEPVFAFPLSARTTPAKVQAERSREELAVDQDCTPAIESPSRSIESIRFASPEASADPENLEDFEDLPPSASSFMPSPSTSDTPALASESLPDSTSSDSVVPASPAVLETAMPYTPTRRRGRTMSQAMLSNHSDPSHTEGVLVGLGLELLYQDKRVPFDGCGFLPRRESDSETEGGGTTWDVPSRIFLDEIYHTFAHSAAPTPPSPVSTCPRGSPSPPFRFAELGFVDETDDEDDDVFRVSERKASGPAAMSTPRRNRRTTAHRAKGTLERGRLEYVKATMSSRAKCVPADVREEGNESGSSSGSSCSASSGSRPEWKH</sequence>
<accession>A0ACB8S5L9</accession>
<protein>
    <submittedName>
        <fullName evidence="1">Uncharacterized protein</fullName>
    </submittedName>
</protein>
<reference evidence="1" key="2">
    <citation type="journal article" date="2022" name="New Phytol.">
        <title>Evolutionary transition to the ectomycorrhizal habit in the genomes of a hyperdiverse lineage of mushroom-forming fungi.</title>
        <authorList>
            <person name="Looney B."/>
            <person name="Miyauchi S."/>
            <person name="Morin E."/>
            <person name="Drula E."/>
            <person name="Courty P.E."/>
            <person name="Kohler A."/>
            <person name="Kuo A."/>
            <person name="LaButti K."/>
            <person name="Pangilinan J."/>
            <person name="Lipzen A."/>
            <person name="Riley R."/>
            <person name="Andreopoulos W."/>
            <person name="He G."/>
            <person name="Johnson J."/>
            <person name="Nolan M."/>
            <person name="Tritt A."/>
            <person name="Barry K.W."/>
            <person name="Grigoriev I.V."/>
            <person name="Nagy L.G."/>
            <person name="Hibbett D."/>
            <person name="Henrissat B."/>
            <person name="Matheny P.B."/>
            <person name="Labbe J."/>
            <person name="Martin F.M."/>
        </authorList>
    </citation>
    <scope>NUCLEOTIDE SEQUENCE</scope>
    <source>
        <strain evidence="1">FP105234-sp</strain>
    </source>
</reference>
<comment type="caution">
    <text evidence="1">The sequence shown here is derived from an EMBL/GenBank/DDBJ whole genome shotgun (WGS) entry which is preliminary data.</text>
</comment>
<evidence type="ECO:0000313" key="2">
    <source>
        <dbReference type="Proteomes" id="UP000814033"/>
    </source>
</evidence>
<reference evidence="1" key="1">
    <citation type="submission" date="2021-02" db="EMBL/GenBank/DDBJ databases">
        <authorList>
            <consortium name="DOE Joint Genome Institute"/>
            <person name="Ahrendt S."/>
            <person name="Looney B.P."/>
            <person name="Miyauchi S."/>
            <person name="Morin E."/>
            <person name="Drula E."/>
            <person name="Courty P.E."/>
            <person name="Chicoki N."/>
            <person name="Fauchery L."/>
            <person name="Kohler A."/>
            <person name="Kuo A."/>
            <person name="Labutti K."/>
            <person name="Pangilinan J."/>
            <person name="Lipzen A."/>
            <person name="Riley R."/>
            <person name="Andreopoulos W."/>
            <person name="He G."/>
            <person name="Johnson J."/>
            <person name="Barry K.W."/>
            <person name="Grigoriev I.V."/>
            <person name="Nagy L."/>
            <person name="Hibbett D."/>
            <person name="Henrissat B."/>
            <person name="Matheny P.B."/>
            <person name="Labbe J."/>
            <person name="Martin F."/>
        </authorList>
    </citation>
    <scope>NUCLEOTIDE SEQUENCE</scope>
    <source>
        <strain evidence="1">FP105234-sp</strain>
    </source>
</reference>
<keyword evidence="2" id="KW-1185">Reference proteome</keyword>
<gene>
    <name evidence="1" type="ORF">FA95DRAFT_278903</name>
</gene>